<gene>
    <name evidence="2" type="ORF">BT1A1_1326</name>
</gene>
<keyword evidence="1" id="KW-0812">Transmembrane</keyword>
<reference evidence="2 3" key="1">
    <citation type="submission" date="2014-07" db="EMBL/GenBank/DDBJ databases">
        <authorList>
            <person name="Wibberg Daniel"/>
        </authorList>
    </citation>
    <scope>NUCLEOTIDE SEQUENCE [LARGE SCALE GENOMIC DNA]</scope>
</reference>
<keyword evidence="1" id="KW-1133">Transmembrane helix</keyword>
<name>A0A090IXH7_9BACI</name>
<feature type="transmembrane region" description="Helical" evidence="1">
    <location>
        <begin position="216"/>
        <end position="242"/>
    </location>
</feature>
<dbReference type="EMBL" id="CCRF01000043">
    <property type="protein sequence ID" value="CEE01158.1"/>
    <property type="molecule type" value="Genomic_DNA"/>
</dbReference>
<evidence type="ECO:0000313" key="3">
    <source>
        <dbReference type="Proteomes" id="UP000040576"/>
    </source>
</evidence>
<feature type="transmembrane region" description="Helical" evidence="1">
    <location>
        <begin position="185"/>
        <end position="204"/>
    </location>
</feature>
<feature type="transmembrane region" description="Helical" evidence="1">
    <location>
        <begin position="16"/>
        <end position="36"/>
    </location>
</feature>
<proteinExistence type="predicted"/>
<feature type="transmembrane region" description="Helical" evidence="1">
    <location>
        <begin position="76"/>
        <end position="97"/>
    </location>
</feature>
<protein>
    <submittedName>
        <fullName evidence="2">Uncharacterized protein</fullName>
    </submittedName>
</protein>
<organism evidence="2 3">
    <name type="scientific">Caldibacillus thermoamylovorans</name>
    <dbReference type="NCBI Taxonomy" id="35841"/>
    <lineage>
        <taxon>Bacteria</taxon>
        <taxon>Bacillati</taxon>
        <taxon>Bacillota</taxon>
        <taxon>Bacilli</taxon>
        <taxon>Bacillales</taxon>
        <taxon>Bacillaceae</taxon>
        <taxon>Caldibacillus</taxon>
    </lineage>
</organism>
<accession>A0A090IXH7</accession>
<sequence length="276" mass="32515">MNRYLKLVNFEFNRFFKLYIVLVIVTIIMQFFAVILESRGYMREAKNVIYGDMMSKADFIKNYEAFTMQRVVQSNWFYWSIALCVVVLLIYVFFIWYRDWLGKNSFIYRLLMLPTARLNLYFAKATAILIFVFGLVALQLLLFLIEMQIMKWIVPAEFRVDLPIKEYTDFNYLSVILPGSLIDFLLFYGMGIVAVCVTFTAILFERCYRLKGIIFGISYGLVSVGFFLMPLLIDTFVLNYYFFPVELFVMEVIAGIIVLIGAVWIGNYLLKYKIRV</sequence>
<feature type="transmembrane region" description="Helical" evidence="1">
    <location>
        <begin position="248"/>
        <end position="270"/>
    </location>
</feature>
<keyword evidence="1" id="KW-0472">Membrane</keyword>
<feature type="transmembrane region" description="Helical" evidence="1">
    <location>
        <begin position="118"/>
        <end position="145"/>
    </location>
</feature>
<evidence type="ECO:0000313" key="2">
    <source>
        <dbReference type="EMBL" id="CEE01158.1"/>
    </source>
</evidence>
<keyword evidence="3" id="KW-1185">Reference proteome</keyword>
<dbReference type="RefSeq" id="WP_034769300.1">
    <property type="nucleotide sequence ID" value="NZ_CCRF01000043.1"/>
</dbReference>
<dbReference type="Proteomes" id="UP000040576">
    <property type="component" value="Unassembled WGS sequence"/>
</dbReference>
<evidence type="ECO:0000256" key="1">
    <source>
        <dbReference type="SAM" id="Phobius"/>
    </source>
</evidence>
<dbReference type="AlphaFoldDB" id="A0A090IXH7"/>